<organism evidence="2 3">
    <name type="scientific">Staphylotrichum tortipilum</name>
    <dbReference type="NCBI Taxonomy" id="2831512"/>
    <lineage>
        <taxon>Eukaryota</taxon>
        <taxon>Fungi</taxon>
        <taxon>Dikarya</taxon>
        <taxon>Ascomycota</taxon>
        <taxon>Pezizomycotina</taxon>
        <taxon>Sordariomycetes</taxon>
        <taxon>Sordariomycetidae</taxon>
        <taxon>Sordariales</taxon>
        <taxon>Chaetomiaceae</taxon>
        <taxon>Staphylotrichum</taxon>
    </lineage>
</organism>
<feature type="region of interest" description="Disordered" evidence="1">
    <location>
        <begin position="566"/>
        <end position="590"/>
    </location>
</feature>
<accession>A0AAN6MAV5</accession>
<dbReference type="EMBL" id="MU856187">
    <property type="protein sequence ID" value="KAK3897360.1"/>
    <property type="molecule type" value="Genomic_DNA"/>
</dbReference>
<comment type="caution">
    <text evidence="2">The sequence shown here is derived from an EMBL/GenBank/DDBJ whole genome shotgun (WGS) entry which is preliminary data.</text>
</comment>
<reference evidence="2" key="1">
    <citation type="journal article" date="2023" name="Mol. Phylogenet. Evol.">
        <title>Genome-scale phylogeny and comparative genomics of the fungal order Sordariales.</title>
        <authorList>
            <person name="Hensen N."/>
            <person name="Bonometti L."/>
            <person name="Westerberg I."/>
            <person name="Brannstrom I.O."/>
            <person name="Guillou S."/>
            <person name="Cros-Aarteil S."/>
            <person name="Calhoun S."/>
            <person name="Haridas S."/>
            <person name="Kuo A."/>
            <person name="Mondo S."/>
            <person name="Pangilinan J."/>
            <person name="Riley R."/>
            <person name="LaButti K."/>
            <person name="Andreopoulos B."/>
            <person name="Lipzen A."/>
            <person name="Chen C."/>
            <person name="Yan M."/>
            <person name="Daum C."/>
            <person name="Ng V."/>
            <person name="Clum A."/>
            <person name="Steindorff A."/>
            <person name="Ohm R.A."/>
            <person name="Martin F."/>
            <person name="Silar P."/>
            <person name="Natvig D.O."/>
            <person name="Lalanne C."/>
            <person name="Gautier V."/>
            <person name="Ament-Velasquez S.L."/>
            <person name="Kruys A."/>
            <person name="Hutchinson M.I."/>
            <person name="Powell A.J."/>
            <person name="Barry K."/>
            <person name="Miller A.N."/>
            <person name="Grigoriev I.V."/>
            <person name="Debuchy R."/>
            <person name="Gladieux P."/>
            <person name="Hiltunen Thoren M."/>
            <person name="Johannesson H."/>
        </authorList>
    </citation>
    <scope>NUCLEOTIDE SEQUENCE</scope>
    <source>
        <strain evidence="2">CBS 103.79</strain>
    </source>
</reference>
<keyword evidence="3" id="KW-1185">Reference proteome</keyword>
<feature type="region of interest" description="Disordered" evidence="1">
    <location>
        <begin position="482"/>
        <end position="502"/>
    </location>
</feature>
<reference evidence="2" key="2">
    <citation type="submission" date="2023-05" db="EMBL/GenBank/DDBJ databases">
        <authorList>
            <consortium name="Lawrence Berkeley National Laboratory"/>
            <person name="Steindorff A."/>
            <person name="Hensen N."/>
            <person name="Bonometti L."/>
            <person name="Westerberg I."/>
            <person name="Brannstrom I.O."/>
            <person name="Guillou S."/>
            <person name="Cros-Aarteil S."/>
            <person name="Calhoun S."/>
            <person name="Haridas S."/>
            <person name="Kuo A."/>
            <person name="Mondo S."/>
            <person name="Pangilinan J."/>
            <person name="Riley R."/>
            <person name="Labutti K."/>
            <person name="Andreopoulos B."/>
            <person name="Lipzen A."/>
            <person name="Chen C."/>
            <person name="Yanf M."/>
            <person name="Daum C."/>
            <person name="Ng V."/>
            <person name="Clum A."/>
            <person name="Ohm R."/>
            <person name="Martin F."/>
            <person name="Silar P."/>
            <person name="Natvig D."/>
            <person name="Lalanne C."/>
            <person name="Gautier V."/>
            <person name="Ament-Velasquez S.L."/>
            <person name="Kruys A."/>
            <person name="Hutchinson M.I."/>
            <person name="Powell A.J."/>
            <person name="Barry K."/>
            <person name="Miller A.N."/>
            <person name="Grigoriev I.V."/>
            <person name="Debuchy R."/>
            <person name="Gladieux P."/>
            <person name="Thoren M.H."/>
            <person name="Johannesson H."/>
        </authorList>
    </citation>
    <scope>NUCLEOTIDE SEQUENCE</scope>
    <source>
        <strain evidence="2">CBS 103.79</strain>
    </source>
</reference>
<gene>
    <name evidence="2" type="ORF">C8A05DRAFT_47993</name>
</gene>
<dbReference type="AlphaFoldDB" id="A0AAN6MAV5"/>
<protein>
    <submittedName>
        <fullName evidence="2">Uncharacterized protein</fullName>
    </submittedName>
</protein>
<sequence>MGDAVRPDDKTFRRYYDAGYRTWRHLCLEAAASRECPVDLVDFDNVTSFKHPYLYRALVLKPGYKLHATGRSTCNMGWRLRPQNESDIPPFEQPYSIPVTTRQPIPVTLGRSPEQFPTWFGDKGNHVAILTLAWAFVLSTRWAEALTGHERGERRASISYTGGRAPWRQPGELGDGGRDDEIVVDLGPAEEPAIAWWSVVLAPGQPWTVGIRRGDDMHLAPWSTSLDTSGPRFVLIGVFTLPFPPPRRSFQQSVFAMEFIAAHVAYHNVQSQGRAALAAALMLPTAVRMAGTVTLPAPRILPVDSQRYYTHMTQPEPLPAWDEDAVQLAKLMTLSCIPTLPSGMKSIFFHPFAYCTEYGAWLQGILAALDQDDVKSNPEVLTGALMAGSDRVHGIIIDSLRGPNPSLDVDLTLAAWIATTSSFMQLPVMEPPKPDTITRSNECRLLFLTQDKNHTHPPTTTPGEPFGVTPLAGCHPETWDCKGGPLPSPPRDSGSISPYVPSSRPIKIMREEDYEKIEVDYSGLDRGLDADASPELTRRVFAWLRGADGFSDGERELCEHEWFRGMRQGDGEKGPVGDAALPGPSREQGE</sequence>
<evidence type="ECO:0000256" key="1">
    <source>
        <dbReference type="SAM" id="MobiDB-lite"/>
    </source>
</evidence>
<feature type="compositionally biased region" description="Basic and acidic residues" evidence="1">
    <location>
        <begin position="566"/>
        <end position="575"/>
    </location>
</feature>
<proteinExistence type="predicted"/>
<evidence type="ECO:0000313" key="2">
    <source>
        <dbReference type="EMBL" id="KAK3897360.1"/>
    </source>
</evidence>
<evidence type="ECO:0000313" key="3">
    <source>
        <dbReference type="Proteomes" id="UP001303889"/>
    </source>
</evidence>
<name>A0AAN6MAV5_9PEZI</name>
<dbReference type="Proteomes" id="UP001303889">
    <property type="component" value="Unassembled WGS sequence"/>
</dbReference>